<evidence type="ECO:0000259" key="9">
    <source>
        <dbReference type="PROSITE" id="PS50011"/>
    </source>
</evidence>
<dbReference type="InterPro" id="IPR026870">
    <property type="entry name" value="Zinc_ribbon_dom"/>
</dbReference>
<evidence type="ECO:0000256" key="7">
    <source>
        <dbReference type="PROSITE-ProRule" id="PRU10141"/>
    </source>
</evidence>
<dbReference type="InterPro" id="IPR011009">
    <property type="entry name" value="Kinase-like_dom_sf"/>
</dbReference>
<keyword evidence="4 7" id="KW-0547">Nucleotide-binding</keyword>
<dbReference type="PANTHER" id="PTHR43289:SF6">
    <property type="entry name" value="SERINE_THREONINE-PROTEIN KINASE NEKL-3"/>
    <property type="match status" value="1"/>
</dbReference>
<dbReference type="FunFam" id="1.10.510.10:FF:000021">
    <property type="entry name" value="Serine/threonine protein kinase"/>
    <property type="match status" value="1"/>
</dbReference>
<dbReference type="EC" id="2.7.11.1" evidence="1"/>
<keyword evidence="3" id="KW-0808">Transferase</keyword>
<dbReference type="EMBL" id="CP034669">
    <property type="protein sequence ID" value="QAT84397.1"/>
    <property type="molecule type" value="Genomic_DNA"/>
</dbReference>
<evidence type="ECO:0000256" key="2">
    <source>
        <dbReference type="ARBA" id="ARBA00022527"/>
    </source>
</evidence>
<keyword evidence="8" id="KW-0472">Membrane</keyword>
<evidence type="ECO:0000256" key="5">
    <source>
        <dbReference type="ARBA" id="ARBA00022777"/>
    </source>
</evidence>
<dbReference type="Gene3D" id="3.30.200.20">
    <property type="entry name" value="Phosphorylase Kinase, domain 1"/>
    <property type="match status" value="1"/>
</dbReference>
<dbReference type="GO" id="GO:0004674">
    <property type="term" value="F:protein serine/threonine kinase activity"/>
    <property type="evidence" value="ECO:0007669"/>
    <property type="project" value="UniProtKB-KW"/>
</dbReference>
<keyword evidence="5 10" id="KW-0418">Kinase</keyword>
<proteinExistence type="predicted"/>
<name>A0A410RR76_CORCK</name>
<dbReference type="PROSITE" id="PS00107">
    <property type="entry name" value="PROTEIN_KINASE_ATP"/>
    <property type="match status" value="1"/>
</dbReference>
<dbReference type="Pfam" id="PF13240">
    <property type="entry name" value="Zn_Ribbon_1"/>
    <property type="match status" value="1"/>
</dbReference>
<feature type="binding site" evidence="7">
    <location>
        <position position="72"/>
    </location>
    <ligand>
        <name>ATP</name>
        <dbReference type="ChEBI" id="CHEBI:30616"/>
    </ligand>
</feature>
<dbReference type="Pfam" id="PF00069">
    <property type="entry name" value="Pkinase"/>
    <property type="match status" value="1"/>
</dbReference>
<dbReference type="CDD" id="cd14014">
    <property type="entry name" value="STKc_PknB_like"/>
    <property type="match status" value="1"/>
</dbReference>
<feature type="transmembrane region" description="Helical" evidence="8">
    <location>
        <begin position="403"/>
        <end position="426"/>
    </location>
</feature>
<evidence type="ECO:0000256" key="3">
    <source>
        <dbReference type="ARBA" id="ARBA00022679"/>
    </source>
</evidence>
<keyword evidence="6 7" id="KW-0067">ATP-binding</keyword>
<gene>
    <name evidence="10" type="primary">pkn3</name>
    <name evidence="10" type="ORF">EJ065_2827</name>
</gene>
<dbReference type="InterPro" id="IPR000719">
    <property type="entry name" value="Prot_kinase_dom"/>
</dbReference>
<dbReference type="InterPro" id="IPR008271">
    <property type="entry name" value="Ser/Thr_kinase_AS"/>
</dbReference>
<sequence>MYCPSCGADAEDSSRYCPACGATLLRTADGGDEYVGKTIASKYRVEALIGEGGMGKVYRARQLALDKMVVLKVLRHTLLSDERTVARFQREAKAASRLNHPNSISVLDFGQADDGALFIAMEYVAGQDLHQILSREWPLGEARVVRIALQILSALSDAHGAGVIHRDLKPENIMVEQRRNEPDFVKVLDFGIAKITDSQDEGPALTRAGFVCGTPEYMSPEQARGAVLDHRSDLYAVGVILYQLMTGLLPFESDSAVGFATKHLTEEPPPPTRRRPDARISPGMERLILRVLSKDPDDRPANAGAFKAELLAVDKERRRGGAAANDTGGRRPQASGVLAPIPRKSQAAHNAARNNTGWNDVTVEATVQGLPHSRTPVSAEATLAQEGTQTSVVAPASGGGEGIILFFKALTTVLVLGAVGFFVYYFGIGAGSGSEGNQYVAPPNAPRLLTSGSDQPDYLRQIPSNARNVDKARKLTQDGDRDVMAGELGRATSSYKEAFNFNPEAELALKLGELYWQRDNTDEARGWWVRHLTDMPDSRARAYIEVRLGSPVARPSSP</sequence>
<protein>
    <recommendedName>
        <fullName evidence="1">non-specific serine/threonine protein kinase</fullName>
        <ecNumber evidence="1">2.7.11.1</ecNumber>
    </recommendedName>
</protein>
<keyword evidence="8" id="KW-0812">Transmembrane</keyword>
<dbReference type="PANTHER" id="PTHR43289">
    <property type="entry name" value="MITOGEN-ACTIVATED PROTEIN KINASE KINASE KINASE 20-RELATED"/>
    <property type="match status" value="1"/>
</dbReference>
<keyword evidence="2 10" id="KW-0723">Serine/threonine-protein kinase</keyword>
<evidence type="ECO:0000313" key="11">
    <source>
        <dbReference type="Proteomes" id="UP000288758"/>
    </source>
</evidence>
<evidence type="ECO:0000313" key="10">
    <source>
        <dbReference type="EMBL" id="QAT84397.1"/>
    </source>
</evidence>
<dbReference type="AlphaFoldDB" id="A0A410RR76"/>
<dbReference type="PROSITE" id="PS50011">
    <property type="entry name" value="PROTEIN_KINASE_DOM"/>
    <property type="match status" value="1"/>
</dbReference>
<evidence type="ECO:0000256" key="1">
    <source>
        <dbReference type="ARBA" id="ARBA00012513"/>
    </source>
</evidence>
<dbReference type="SUPFAM" id="SSF56112">
    <property type="entry name" value="Protein kinase-like (PK-like)"/>
    <property type="match status" value="1"/>
</dbReference>
<dbReference type="Proteomes" id="UP000288758">
    <property type="component" value="Chromosome"/>
</dbReference>
<keyword evidence="8" id="KW-1133">Transmembrane helix</keyword>
<organism evidence="10 11">
    <name type="scientific">Corallococcus coralloides</name>
    <name type="common">Myxococcus coralloides</name>
    <dbReference type="NCBI Taxonomy" id="184914"/>
    <lineage>
        <taxon>Bacteria</taxon>
        <taxon>Pseudomonadati</taxon>
        <taxon>Myxococcota</taxon>
        <taxon>Myxococcia</taxon>
        <taxon>Myxococcales</taxon>
        <taxon>Cystobacterineae</taxon>
        <taxon>Myxococcaceae</taxon>
        <taxon>Corallococcus</taxon>
    </lineage>
</organism>
<dbReference type="RefSeq" id="WP_128796371.1">
    <property type="nucleotide sequence ID" value="NZ_CP034669.1"/>
</dbReference>
<dbReference type="PROSITE" id="PS00108">
    <property type="entry name" value="PROTEIN_KINASE_ST"/>
    <property type="match status" value="1"/>
</dbReference>
<dbReference type="InterPro" id="IPR017441">
    <property type="entry name" value="Protein_kinase_ATP_BS"/>
</dbReference>
<accession>A0A410RR76</accession>
<evidence type="ECO:0000256" key="4">
    <source>
        <dbReference type="ARBA" id="ARBA00022741"/>
    </source>
</evidence>
<dbReference type="SMART" id="SM00220">
    <property type="entry name" value="S_TKc"/>
    <property type="match status" value="1"/>
</dbReference>
<feature type="domain" description="Protein kinase" evidence="9">
    <location>
        <begin position="43"/>
        <end position="311"/>
    </location>
</feature>
<dbReference type="GO" id="GO:0005524">
    <property type="term" value="F:ATP binding"/>
    <property type="evidence" value="ECO:0007669"/>
    <property type="project" value="UniProtKB-UniRule"/>
</dbReference>
<reference evidence="10 11" key="1">
    <citation type="submission" date="2018-12" db="EMBL/GenBank/DDBJ databases">
        <title>Complete Genome Sequence of the Corallopyronin A producing Myxobacterium Corallococcus coralloides B035.</title>
        <authorList>
            <person name="Bouhired S.M."/>
            <person name="Rupp O."/>
            <person name="Blom J."/>
            <person name="Schaeberle T.F."/>
            <person name="Kehraus S."/>
            <person name="Schiefer A."/>
            <person name="Pfarr K."/>
            <person name="Goesmann A."/>
            <person name="Hoerauf A."/>
            <person name="Koenig G.M."/>
        </authorList>
    </citation>
    <scope>NUCLEOTIDE SEQUENCE [LARGE SCALE GENOMIC DNA]</scope>
    <source>
        <strain evidence="10 11">B035</strain>
    </source>
</reference>
<dbReference type="Gene3D" id="1.10.510.10">
    <property type="entry name" value="Transferase(Phosphotransferase) domain 1"/>
    <property type="match status" value="1"/>
</dbReference>
<evidence type="ECO:0000256" key="8">
    <source>
        <dbReference type="SAM" id="Phobius"/>
    </source>
</evidence>
<evidence type="ECO:0000256" key="6">
    <source>
        <dbReference type="ARBA" id="ARBA00022840"/>
    </source>
</evidence>